<feature type="repeat" description="WD" evidence="5">
    <location>
        <begin position="147"/>
        <end position="188"/>
    </location>
</feature>
<dbReference type="SMART" id="SM00320">
    <property type="entry name" value="WD40"/>
    <property type="match status" value="5"/>
</dbReference>
<dbReference type="Gene3D" id="2.130.10.10">
    <property type="entry name" value="YVTN repeat-like/Quinoprotein amine dehydrogenase"/>
    <property type="match status" value="1"/>
</dbReference>
<dbReference type="RefSeq" id="XP_004037653.1">
    <property type="nucleotide sequence ID" value="XM_004037605.1"/>
</dbReference>
<dbReference type="InterPro" id="IPR015943">
    <property type="entry name" value="WD40/YVTN_repeat-like_dom_sf"/>
</dbReference>
<evidence type="ECO:0000256" key="4">
    <source>
        <dbReference type="ARBA" id="ARBA00023306"/>
    </source>
</evidence>
<dbReference type="InterPro" id="IPR056150">
    <property type="entry name" value="WD40_CDC20-Fz"/>
</dbReference>
<dbReference type="GO" id="GO:0010997">
    <property type="term" value="F:anaphase-promoting complex binding"/>
    <property type="evidence" value="ECO:0007669"/>
    <property type="project" value="InterPro"/>
</dbReference>
<evidence type="ECO:0000256" key="2">
    <source>
        <dbReference type="ARBA" id="ARBA00022574"/>
    </source>
</evidence>
<dbReference type="GO" id="GO:0005680">
    <property type="term" value="C:anaphase-promoting complex"/>
    <property type="evidence" value="ECO:0007669"/>
    <property type="project" value="TreeGrafter"/>
</dbReference>
<dbReference type="Proteomes" id="UP000008983">
    <property type="component" value="Unassembled WGS sequence"/>
</dbReference>
<dbReference type="AlphaFoldDB" id="G0QM91"/>
<accession>G0QM91</accession>
<organism evidence="7 8">
    <name type="scientific">Ichthyophthirius multifiliis</name>
    <name type="common">White spot disease agent</name>
    <name type="synonym">Ich</name>
    <dbReference type="NCBI Taxonomy" id="5932"/>
    <lineage>
        <taxon>Eukaryota</taxon>
        <taxon>Sar</taxon>
        <taxon>Alveolata</taxon>
        <taxon>Ciliophora</taxon>
        <taxon>Intramacronucleata</taxon>
        <taxon>Oligohymenophorea</taxon>
        <taxon>Hymenostomatida</taxon>
        <taxon>Ophryoglenina</taxon>
        <taxon>Ichthyophthirius</taxon>
    </lineage>
</organism>
<dbReference type="STRING" id="857967.G0QM91"/>
<dbReference type="PROSITE" id="PS50082">
    <property type="entry name" value="WD_REPEATS_2"/>
    <property type="match status" value="1"/>
</dbReference>
<dbReference type="InterPro" id="IPR036322">
    <property type="entry name" value="WD40_repeat_dom_sf"/>
</dbReference>
<dbReference type="InterPro" id="IPR033010">
    <property type="entry name" value="Cdc20/Fizzy"/>
</dbReference>
<keyword evidence="8" id="KW-1185">Reference proteome</keyword>
<evidence type="ECO:0000256" key="3">
    <source>
        <dbReference type="ARBA" id="ARBA00022737"/>
    </source>
</evidence>
<dbReference type="GO" id="GO:1990757">
    <property type="term" value="F:ubiquitin ligase activator activity"/>
    <property type="evidence" value="ECO:0007669"/>
    <property type="project" value="TreeGrafter"/>
</dbReference>
<dbReference type="InParanoid" id="G0QM91"/>
<gene>
    <name evidence="7" type="ORF">IMG5_046660</name>
</gene>
<comment type="similarity">
    <text evidence="1">Belongs to the WD repeat CDC20/Fizzy family.</text>
</comment>
<evidence type="ECO:0000256" key="1">
    <source>
        <dbReference type="ARBA" id="ARBA00006445"/>
    </source>
</evidence>
<dbReference type="OMA" id="RYGLIVC"/>
<dbReference type="GO" id="GO:1905786">
    <property type="term" value="P:positive regulation of anaphase-promoting complex-dependent catabolic process"/>
    <property type="evidence" value="ECO:0007669"/>
    <property type="project" value="TreeGrafter"/>
</dbReference>
<dbReference type="SUPFAM" id="SSF50978">
    <property type="entry name" value="WD40 repeat-like"/>
    <property type="match status" value="1"/>
</dbReference>
<evidence type="ECO:0000259" key="6">
    <source>
        <dbReference type="Pfam" id="PF24807"/>
    </source>
</evidence>
<keyword evidence="3" id="KW-0677">Repeat</keyword>
<dbReference type="Pfam" id="PF24807">
    <property type="entry name" value="WD40_CDC20-Fz"/>
    <property type="match status" value="1"/>
</dbReference>
<evidence type="ECO:0000256" key="5">
    <source>
        <dbReference type="PROSITE-ProRule" id="PRU00221"/>
    </source>
</evidence>
<dbReference type="OrthoDB" id="10263272at2759"/>
<dbReference type="PANTHER" id="PTHR19918:SF1">
    <property type="entry name" value="FIZZY-RELATED PROTEIN HOMOLOG"/>
    <property type="match status" value="1"/>
</dbReference>
<protein>
    <recommendedName>
        <fullName evidence="6">CDC20/Fizzy WD40 domain-containing protein</fullName>
    </recommendedName>
</protein>
<dbReference type="InterPro" id="IPR001680">
    <property type="entry name" value="WD40_rpt"/>
</dbReference>
<dbReference type="GeneID" id="14909851"/>
<reference evidence="7 8" key="1">
    <citation type="submission" date="2011-07" db="EMBL/GenBank/DDBJ databases">
        <authorList>
            <person name="Coyne R."/>
            <person name="Brami D."/>
            <person name="Johnson J."/>
            <person name="Hostetler J."/>
            <person name="Hannick L."/>
            <person name="Clark T."/>
            <person name="Cassidy-Hanley D."/>
            <person name="Inman J."/>
        </authorList>
    </citation>
    <scope>NUCLEOTIDE SEQUENCE [LARGE SCALE GENOMIC DNA]</scope>
    <source>
        <strain evidence="7 8">G5</strain>
    </source>
</reference>
<feature type="domain" description="CDC20/Fizzy WD40" evidence="6">
    <location>
        <begin position="21"/>
        <end position="217"/>
    </location>
</feature>
<evidence type="ECO:0000313" key="7">
    <source>
        <dbReference type="EMBL" id="EGR33667.1"/>
    </source>
</evidence>
<evidence type="ECO:0000313" key="8">
    <source>
        <dbReference type="Proteomes" id="UP000008983"/>
    </source>
</evidence>
<proteinExistence type="inferred from homology"/>
<keyword evidence="2 5" id="KW-0853">WD repeat</keyword>
<name>G0QM91_ICHMU</name>
<dbReference type="EMBL" id="GL983410">
    <property type="protein sequence ID" value="EGR33667.1"/>
    <property type="molecule type" value="Genomic_DNA"/>
</dbReference>
<dbReference type="PROSITE" id="PS50294">
    <property type="entry name" value="WD_REPEATS_REGION"/>
    <property type="match status" value="1"/>
</dbReference>
<keyword evidence="4" id="KW-0131">Cell cycle</keyword>
<sequence length="223" mass="24693">MKIQQKNLKIVVKAKAVLVQSPNLQDDFYLNLLDWSPQNYLAVGLKSKVFIWSGCTSQNYQLCDLGNVDTVSSVAWSQRSNHIAVGDSFGNVRLYDSVKQKLIQIMPGHQSRVGSITWNGFLIASGSRDKNILIRDVRKISGSVQKFMGHKQEICGLKWSFDENILASGGNDNKLFLWSLKGGELAKFSHHQAAVKALAFSPHQHNVLASGGGTADRLHMDIV</sequence>
<dbReference type="GO" id="GO:0031145">
    <property type="term" value="P:anaphase-promoting complex-dependent catabolic process"/>
    <property type="evidence" value="ECO:0007669"/>
    <property type="project" value="TreeGrafter"/>
</dbReference>
<dbReference type="eggNOG" id="KOG0305">
    <property type="taxonomic scope" value="Eukaryota"/>
</dbReference>
<dbReference type="PANTHER" id="PTHR19918">
    <property type="entry name" value="CELL DIVISION CYCLE 20 CDC20 FIZZY -RELATED"/>
    <property type="match status" value="1"/>
</dbReference>